<gene>
    <name evidence="2" type="ORF">ACFQDH_18210</name>
</gene>
<evidence type="ECO:0008006" key="4">
    <source>
        <dbReference type="Google" id="ProtNLM"/>
    </source>
</evidence>
<keyword evidence="3" id="KW-1185">Reference proteome</keyword>
<organism evidence="2 3">
    <name type="scientific">Flexivirga alba</name>
    <dbReference type="NCBI Taxonomy" id="702742"/>
    <lineage>
        <taxon>Bacteria</taxon>
        <taxon>Bacillati</taxon>
        <taxon>Actinomycetota</taxon>
        <taxon>Actinomycetes</taxon>
        <taxon>Micrococcales</taxon>
        <taxon>Dermacoccaceae</taxon>
        <taxon>Flexivirga</taxon>
    </lineage>
</organism>
<keyword evidence="1" id="KW-0472">Membrane</keyword>
<keyword evidence="1" id="KW-0812">Transmembrane</keyword>
<protein>
    <recommendedName>
        <fullName evidence="4">ABC transporter permease</fullName>
    </recommendedName>
</protein>
<dbReference type="EMBL" id="JBHSWH010000001">
    <property type="protein sequence ID" value="MFC6707135.1"/>
    <property type="molecule type" value="Genomic_DNA"/>
</dbReference>
<name>A0ABW2AJV2_9MICO</name>
<dbReference type="RefSeq" id="WP_382403803.1">
    <property type="nucleotide sequence ID" value="NZ_JBHSWH010000001.1"/>
</dbReference>
<dbReference type="Proteomes" id="UP001596298">
    <property type="component" value="Unassembled WGS sequence"/>
</dbReference>
<sequence>MTPKVPAIDAATPPDSAAIGRRIGEEILAERRAARRRSLLYTWALRLFVLVVVIGVWWLASDRGGSRH</sequence>
<evidence type="ECO:0000313" key="2">
    <source>
        <dbReference type="EMBL" id="MFC6707135.1"/>
    </source>
</evidence>
<proteinExistence type="predicted"/>
<accession>A0ABW2AJV2</accession>
<evidence type="ECO:0000256" key="1">
    <source>
        <dbReference type="SAM" id="Phobius"/>
    </source>
</evidence>
<comment type="caution">
    <text evidence="2">The sequence shown here is derived from an EMBL/GenBank/DDBJ whole genome shotgun (WGS) entry which is preliminary data.</text>
</comment>
<keyword evidence="1" id="KW-1133">Transmembrane helix</keyword>
<evidence type="ECO:0000313" key="3">
    <source>
        <dbReference type="Proteomes" id="UP001596298"/>
    </source>
</evidence>
<feature type="transmembrane region" description="Helical" evidence="1">
    <location>
        <begin position="40"/>
        <end position="60"/>
    </location>
</feature>
<reference evidence="3" key="1">
    <citation type="journal article" date="2019" name="Int. J. Syst. Evol. Microbiol.">
        <title>The Global Catalogue of Microorganisms (GCM) 10K type strain sequencing project: providing services to taxonomists for standard genome sequencing and annotation.</title>
        <authorList>
            <consortium name="The Broad Institute Genomics Platform"/>
            <consortium name="The Broad Institute Genome Sequencing Center for Infectious Disease"/>
            <person name="Wu L."/>
            <person name="Ma J."/>
        </authorList>
    </citation>
    <scope>NUCLEOTIDE SEQUENCE [LARGE SCALE GENOMIC DNA]</scope>
    <source>
        <strain evidence="3">CCUG 58127</strain>
    </source>
</reference>